<dbReference type="RefSeq" id="WP_344480363.1">
    <property type="nucleotide sequence ID" value="NZ_BAAASB010000014.1"/>
</dbReference>
<dbReference type="EMBL" id="JBHSKP010000013">
    <property type="protein sequence ID" value="MFC5154060.1"/>
    <property type="molecule type" value="Genomic_DNA"/>
</dbReference>
<dbReference type="InterPro" id="IPR005523">
    <property type="entry name" value="DUF317_SPDY"/>
</dbReference>
<evidence type="ECO:0000313" key="4">
    <source>
        <dbReference type="Proteomes" id="UP001596160"/>
    </source>
</evidence>
<dbReference type="Proteomes" id="UP001596160">
    <property type="component" value="Unassembled WGS sequence"/>
</dbReference>
<sequence>MTSLSEIPSRPSPSRITTASDNEVYVSPRHLAGSTAYGDPGLQPALDSGWKISYDDHGNVLLPSPDQRIRIGYLPEGDDDALWKIAAYQSPFEAPRWAAAFSSDCPTEFVTAFTSALVPLHEPEGNAFLTGGIGPRLHPVFPVLKPLLDAGWKLPQTWRHPELRSPDGLAGAWFDRSSLDPAGELTSNHTRWGMWGGSSYGRWYAVFSTGTPTRLITATAAAVADPTPVLRWPGELSRMTRARATITPVRPPAPTPLEMARARRPVSALRTITVPRWSTSTPSARLPGPSRPAARR</sequence>
<accession>A0ABW0AJW5</accession>
<feature type="compositionally biased region" description="Low complexity" evidence="1">
    <location>
        <begin position="7"/>
        <end position="18"/>
    </location>
</feature>
<evidence type="ECO:0000256" key="1">
    <source>
        <dbReference type="SAM" id="MobiDB-lite"/>
    </source>
</evidence>
<name>A0ABW0AJW5_9ACTN</name>
<dbReference type="Pfam" id="PF03771">
    <property type="entry name" value="SPDY"/>
    <property type="match status" value="2"/>
</dbReference>
<evidence type="ECO:0000313" key="3">
    <source>
        <dbReference type="EMBL" id="MFC5154060.1"/>
    </source>
</evidence>
<feature type="domain" description="DUF317" evidence="2">
    <location>
        <begin position="64"/>
        <end position="118"/>
    </location>
</feature>
<organism evidence="3 4">
    <name type="scientific">Streptomyces amakusaensis</name>
    <dbReference type="NCBI Taxonomy" id="67271"/>
    <lineage>
        <taxon>Bacteria</taxon>
        <taxon>Bacillati</taxon>
        <taxon>Actinomycetota</taxon>
        <taxon>Actinomycetes</taxon>
        <taxon>Kitasatosporales</taxon>
        <taxon>Streptomycetaceae</taxon>
        <taxon>Streptomyces</taxon>
    </lineage>
</organism>
<reference evidence="4" key="1">
    <citation type="journal article" date="2019" name="Int. J. Syst. Evol. Microbiol.">
        <title>The Global Catalogue of Microorganisms (GCM) 10K type strain sequencing project: providing services to taxonomists for standard genome sequencing and annotation.</title>
        <authorList>
            <consortium name="The Broad Institute Genomics Platform"/>
            <consortium name="The Broad Institute Genome Sequencing Center for Infectious Disease"/>
            <person name="Wu L."/>
            <person name="Ma J."/>
        </authorList>
    </citation>
    <scope>NUCLEOTIDE SEQUENCE [LARGE SCALE GENOMIC DNA]</scope>
    <source>
        <strain evidence="4">PCU 266</strain>
    </source>
</reference>
<feature type="domain" description="DUF317" evidence="2">
    <location>
        <begin position="165"/>
        <end position="229"/>
    </location>
</feature>
<feature type="region of interest" description="Disordered" evidence="1">
    <location>
        <begin position="277"/>
        <end position="296"/>
    </location>
</feature>
<proteinExistence type="predicted"/>
<protein>
    <submittedName>
        <fullName evidence="3">DUF317 domain-containing protein</fullName>
    </submittedName>
</protein>
<evidence type="ECO:0000259" key="2">
    <source>
        <dbReference type="Pfam" id="PF03771"/>
    </source>
</evidence>
<keyword evidence="4" id="KW-1185">Reference proteome</keyword>
<gene>
    <name evidence="3" type="ORF">ACFPRH_20200</name>
</gene>
<comment type="caution">
    <text evidence="3">The sequence shown here is derived from an EMBL/GenBank/DDBJ whole genome shotgun (WGS) entry which is preliminary data.</text>
</comment>
<feature type="region of interest" description="Disordered" evidence="1">
    <location>
        <begin position="1"/>
        <end position="21"/>
    </location>
</feature>